<feature type="transmembrane region" description="Helical" evidence="1">
    <location>
        <begin position="20"/>
        <end position="41"/>
    </location>
</feature>
<gene>
    <name evidence="2" type="ORF">H8S23_06520</name>
</gene>
<proteinExistence type="predicted"/>
<evidence type="ECO:0000313" key="2">
    <source>
        <dbReference type="EMBL" id="MBC5581156.1"/>
    </source>
</evidence>
<dbReference type="AlphaFoldDB" id="A0A923I979"/>
<keyword evidence="1" id="KW-0472">Membrane</keyword>
<dbReference type="RefSeq" id="WP_186887521.1">
    <property type="nucleotide sequence ID" value="NZ_JACONZ010000002.1"/>
</dbReference>
<evidence type="ECO:0000256" key="1">
    <source>
        <dbReference type="SAM" id="Phobius"/>
    </source>
</evidence>
<keyword evidence="3" id="KW-1185">Reference proteome</keyword>
<dbReference type="Proteomes" id="UP000659630">
    <property type="component" value="Unassembled WGS sequence"/>
</dbReference>
<name>A0A923I979_9FIRM</name>
<sequence>MTEQEQKRRGGTGLGVGASSILVIFVLLCLVTFAALSLVSARADWNLSRKAADHTLEYYTASNAAEETLAGADALLADCWRLAGGEEGAYLARAGAALAGLGEVTAEDGGLRFSFSVQVNEGQSLACELRVHPPEAGKSGFYEILRWQVESMGEWQPDEGLPVYGGEGAVGALPGRP</sequence>
<evidence type="ECO:0000313" key="3">
    <source>
        <dbReference type="Proteomes" id="UP000659630"/>
    </source>
</evidence>
<dbReference type="EMBL" id="JACONZ010000002">
    <property type="protein sequence ID" value="MBC5581156.1"/>
    <property type="molecule type" value="Genomic_DNA"/>
</dbReference>
<comment type="caution">
    <text evidence="2">The sequence shown here is derived from an EMBL/GenBank/DDBJ whole genome shotgun (WGS) entry which is preliminary data.</text>
</comment>
<protein>
    <submittedName>
        <fullName evidence="2">Uncharacterized protein</fullName>
    </submittedName>
</protein>
<organism evidence="2 3">
    <name type="scientific">Anaerofilum hominis</name>
    <dbReference type="NCBI Taxonomy" id="2763016"/>
    <lineage>
        <taxon>Bacteria</taxon>
        <taxon>Bacillati</taxon>
        <taxon>Bacillota</taxon>
        <taxon>Clostridia</taxon>
        <taxon>Eubacteriales</taxon>
        <taxon>Oscillospiraceae</taxon>
        <taxon>Anaerofilum</taxon>
    </lineage>
</organism>
<accession>A0A923I979</accession>
<reference evidence="2" key="1">
    <citation type="submission" date="2020-08" db="EMBL/GenBank/DDBJ databases">
        <title>Genome public.</title>
        <authorList>
            <person name="Liu C."/>
            <person name="Sun Q."/>
        </authorList>
    </citation>
    <scope>NUCLEOTIDE SEQUENCE</scope>
    <source>
        <strain evidence="2">BX8</strain>
    </source>
</reference>
<keyword evidence="1" id="KW-1133">Transmembrane helix</keyword>
<keyword evidence="1" id="KW-0812">Transmembrane</keyword>